<keyword evidence="4" id="KW-1185">Reference proteome</keyword>
<dbReference type="Pfam" id="PF12799">
    <property type="entry name" value="LRR_4"/>
    <property type="match status" value="2"/>
</dbReference>
<evidence type="ECO:0000313" key="3">
    <source>
        <dbReference type="EMBL" id="GCE94481.1"/>
    </source>
</evidence>
<dbReference type="PANTHER" id="PTHR46652:SF3">
    <property type="entry name" value="LEUCINE-RICH REPEAT-CONTAINING PROTEIN 9"/>
    <property type="match status" value="1"/>
</dbReference>
<dbReference type="SMART" id="SM00365">
    <property type="entry name" value="LRR_SD22"/>
    <property type="match status" value="5"/>
</dbReference>
<dbReference type="Proteomes" id="UP000326169">
    <property type="component" value="Unassembled WGS sequence"/>
</dbReference>
<evidence type="ECO:0000256" key="1">
    <source>
        <dbReference type="ARBA" id="ARBA00022614"/>
    </source>
</evidence>
<keyword evidence="1" id="KW-0433">Leucine-rich repeat</keyword>
<dbReference type="InterPro" id="IPR001611">
    <property type="entry name" value="Leu-rich_rpt"/>
</dbReference>
<dbReference type="PROSITE" id="PS51450">
    <property type="entry name" value="LRR"/>
    <property type="match status" value="4"/>
</dbReference>
<dbReference type="SUPFAM" id="SSF52075">
    <property type="entry name" value="Outer arm dynein light chain 1"/>
    <property type="match status" value="1"/>
</dbReference>
<keyword evidence="2" id="KW-0677">Repeat</keyword>
<dbReference type="EMBL" id="BIMW01000101">
    <property type="protein sequence ID" value="GCE94481.1"/>
    <property type="molecule type" value="Genomic_DNA"/>
</dbReference>
<dbReference type="InterPro" id="IPR032675">
    <property type="entry name" value="LRR_dom_sf"/>
</dbReference>
<dbReference type="GeneID" id="301683378"/>
<evidence type="ECO:0000313" key="4">
    <source>
        <dbReference type="Proteomes" id="UP000326169"/>
    </source>
</evidence>
<reference evidence="3 4" key="1">
    <citation type="journal article" date="2019" name="J Genomics">
        <title>The Draft Genome of a Hydrogen-producing Cyanobacterium, Arthrospira platensis NIES-46.</title>
        <authorList>
            <person name="Suzuki S."/>
            <person name="Yamaguchi H."/>
            <person name="Kawachi M."/>
        </authorList>
    </citation>
    <scope>NUCLEOTIDE SEQUENCE [LARGE SCALE GENOMIC DNA]</scope>
    <source>
        <strain evidence="3 4">NIES-46</strain>
    </source>
</reference>
<dbReference type="PANTHER" id="PTHR46652">
    <property type="entry name" value="LEUCINE-RICH REPEAT AND IQ DOMAIN-CONTAINING PROTEIN 1-RELATED"/>
    <property type="match status" value="1"/>
</dbReference>
<dbReference type="SMART" id="SM00369">
    <property type="entry name" value="LRR_TYP"/>
    <property type="match status" value="4"/>
</dbReference>
<sequence length="222" mass="24980">MVKGNLLSRWWGVTMMGIMISLTGSISPVSVLAESDSSDPSETYTTIMDWCLNRENLSPDARYTVQLILREAGTFNCARASENLLNLNRLDLNTSLIRDVAPLGSLTNLTELRLMNNRISDISPLANLTNLENLDLSYNLLTDVSDLGQLMNLRVLNLSYNEINDISTLNNLSRLNELNLNHNNISNISSLSSLERITYLFVRHNPIEDQTCPISPRFICQF</sequence>
<gene>
    <name evidence="3" type="ORF">NIES46_25390</name>
</gene>
<dbReference type="InterPro" id="IPR025875">
    <property type="entry name" value="Leu-rich_rpt_4"/>
</dbReference>
<organism evidence="3 4">
    <name type="scientific">Limnospira platensis NIES-46</name>
    <dbReference type="NCBI Taxonomy" id="1236695"/>
    <lineage>
        <taxon>Bacteria</taxon>
        <taxon>Bacillati</taxon>
        <taxon>Cyanobacteriota</taxon>
        <taxon>Cyanophyceae</taxon>
        <taxon>Oscillatoriophycideae</taxon>
        <taxon>Oscillatoriales</taxon>
        <taxon>Sirenicapillariaceae</taxon>
        <taxon>Limnospira</taxon>
    </lineage>
</organism>
<proteinExistence type="predicted"/>
<protein>
    <submittedName>
        <fullName evidence="3">Leucine-rich repeat domain protein</fullName>
    </submittedName>
</protein>
<comment type="caution">
    <text evidence="3">The sequence shown here is derived from an EMBL/GenBank/DDBJ whole genome shotgun (WGS) entry which is preliminary data.</text>
</comment>
<accession>A0A5M3T9A4</accession>
<dbReference type="RefSeq" id="WP_035736170.1">
    <property type="nucleotide sequence ID" value="NZ_BIMW01000101.1"/>
</dbReference>
<evidence type="ECO:0000256" key="2">
    <source>
        <dbReference type="ARBA" id="ARBA00022737"/>
    </source>
</evidence>
<name>A0A5M3T9A4_LIMPL</name>
<dbReference type="InterPro" id="IPR003591">
    <property type="entry name" value="Leu-rich_rpt_typical-subtyp"/>
</dbReference>
<dbReference type="PRINTS" id="PR00019">
    <property type="entry name" value="LEURICHRPT"/>
</dbReference>
<dbReference type="InterPro" id="IPR050836">
    <property type="entry name" value="SDS22/Internalin_LRR"/>
</dbReference>
<dbReference type="Gene3D" id="3.80.10.10">
    <property type="entry name" value="Ribonuclease Inhibitor"/>
    <property type="match status" value="1"/>
</dbReference>